<dbReference type="EnsemblPlants" id="Bra037138.1">
    <property type="protein sequence ID" value="Bra037138.1-P"/>
    <property type="gene ID" value="Bra037138"/>
</dbReference>
<dbReference type="AlphaFoldDB" id="M4F7S7"/>
<reference evidence="2" key="3">
    <citation type="submission" date="2023-03" db="UniProtKB">
        <authorList>
            <consortium name="EnsemblPlants"/>
        </authorList>
    </citation>
    <scope>IDENTIFICATION</scope>
    <source>
        <strain evidence="2">cv. Chiifu-401-42</strain>
    </source>
</reference>
<name>M4F7S7_BRACM</name>
<reference evidence="2 3" key="2">
    <citation type="journal article" date="2018" name="Hortic Res">
        <title>Improved Brassica rapa reference genome by single-molecule sequencing and chromosome conformation capture technologies.</title>
        <authorList>
            <person name="Zhang L."/>
            <person name="Cai X."/>
            <person name="Wu J."/>
            <person name="Liu M."/>
            <person name="Grob S."/>
            <person name="Cheng F."/>
            <person name="Liang J."/>
            <person name="Cai C."/>
            <person name="Liu Z."/>
            <person name="Liu B."/>
            <person name="Wang F."/>
            <person name="Li S."/>
            <person name="Liu F."/>
            <person name="Li X."/>
            <person name="Cheng L."/>
            <person name="Yang W."/>
            <person name="Li M.H."/>
            <person name="Grossniklaus U."/>
            <person name="Zheng H."/>
            <person name="Wang X."/>
        </authorList>
    </citation>
    <scope>NUCLEOTIDE SEQUENCE [LARGE SCALE GENOMIC DNA]</scope>
    <source>
        <strain evidence="2 3">cv. Chiifu-401-42</strain>
    </source>
</reference>
<accession>M4F7S7</accession>
<evidence type="ECO:0000313" key="2">
    <source>
        <dbReference type="EnsemblPlants" id="Bra037138.1-P"/>
    </source>
</evidence>
<evidence type="ECO:0000256" key="1">
    <source>
        <dbReference type="SAM" id="MobiDB-lite"/>
    </source>
</evidence>
<sequence>MLSEPPLPGYRAGEDDVIESSLSGDKTGEAGAERATATRKQNAGNEKTR</sequence>
<evidence type="ECO:0000313" key="3">
    <source>
        <dbReference type="Proteomes" id="UP000011750"/>
    </source>
</evidence>
<dbReference type="HOGENOM" id="CLU_3144870_0_0_1"/>
<proteinExistence type="predicted"/>
<dbReference type="Proteomes" id="UP000011750">
    <property type="component" value="Chromosome A09"/>
</dbReference>
<dbReference type="InParanoid" id="M4F7S7"/>
<organism evidence="2 3">
    <name type="scientific">Brassica campestris</name>
    <name type="common">Field mustard</name>
    <dbReference type="NCBI Taxonomy" id="3711"/>
    <lineage>
        <taxon>Eukaryota</taxon>
        <taxon>Viridiplantae</taxon>
        <taxon>Streptophyta</taxon>
        <taxon>Embryophyta</taxon>
        <taxon>Tracheophyta</taxon>
        <taxon>Spermatophyta</taxon>
        <taxon>Magnoliopsida</taxon>
        <taxon>eudicotyledons</taxon>
        <taxon>Gunneridae</taxon>
        <taxon>Pentapetalae</taxon>
        <taxon>rosids</taxon>
        <taxon>malvids</taxon>
        <taxon>Brassicales</taxon>
        <taxon>Brassicaceae</taxon>
        <taxon>Brassiceae</taxon>
        <taxon>Brassica</taxon>
    </lineage>
</organism>
<reference evidence="2 3" key="1">
    <citation type="journal article" date="2011" name="Nat. Genet.">
        <title>The genome of the mesopolyploid crop species Brassica rapa.</title>
        <authorList>
            <consortium name="Brassica rapa Genome Sequencing Project Consortium"/>
            <person name="Wang X."/>
            <person name="Wang H."/>
            <person name="Wang J."/>
            <person name="Sun R."/>
            <person name="Wu J."/>
            <person name="Liu S."/>
            <person name="Bai Y."/>
            <person name="Mun J.H."/>
            <person name="Bancroft I."/>
            <person name="Cheng F."/>
            <person name="Huang S."/>
            <person name="Li X."/>
            <person name="Hua W."/>
            <person name="Wang J."/>
            <person name="Wang X."/>
            <person name="Freeling M."/>
            <person name="Pires J.C."/>
            <person name="Paterson A.H."/>
            <person name="Chalhoub B."/>
            <person name="Wang B."/>
            <person name="Hayward A."/>
            <person name="Sharpe A.G."/>
            <person name="Park B.S."/>
            <person name="Weisshaar B."/>
            <person name="Liu B."/>
            <person name="Li B."/>
            <person name="Liu B."/>
            <person name="Tong C."/>
            <person name="Song C."/>
            <person name="Duran C."/>
            <person name="Peng C."/>
            <person name="Geng C."/>
            <person name="Koh C."/>
            <person name="Lin C."/>
            <person name="Edwards D."/>
            <person name="Mu D."/>
            <person name="Shen D."/>
            <person name="Soumpourou E."/>
            <person name="Li F."/>
            <person name="Fraser F."/>
            <person name="Conant G."/>
            <person name="Lassalle G."/>
            <person name="King G.J."/>
            <person name="Bonnema G."/>
            <person name="Tang H."/>
            <person name="Wang H."/>
            <person name="Belcram H."/>
            <person name="Zhou H."/>
            <person name="Hirakawa H."/>
            <person name="Abe H."/>
            <person name="Guo H."/>
            <person name="Wang H."/>
            <person name="Jin H."/>
            <person name="Parkin I.A."/>
            <person name="Batley J."/>
            <person name="Kim J.S."/>
            <person name="Just J."/>
            <person name="Li J."/>
            <person name="Xu J."/>
            <person name="Deng J."/>
            <person name="Kim J.A."/>
            <person name="Li J."/>
            <person name="Yu J."/>
            <person name="Meng J."/>
            <person name="Wang J."/>
            <person name="Min J."/>
            <person name="Poulain J."/>
            <person name="Wang J."/>
            <person name="Hatakeyama K."/>
            <person name="Wu K."/>
            <person name="Wang L."/>
            <person name="Fang L."/>
            <person name="Trick M."/>
            <person name="Links M.G."/>
            <person name="Zhao M."/>
            <person name="Jin M."/>
            <person name="Ramchiary N."/>
            <person name="Drou N."/>
            <person name="Berkman P.J."/>
            <person name="Cai Q."/>
            <person name="Huang Q."/>
            <person name="Li R."/>
            <person name="Tabata S."/>
            <person name="Cheng S."/>
            <person name="Zhang S."/>
            <person name="Zhang S."/>
            <person name="Huang S."/>
            <person name="Sato S."/>
            <person name="Sun S."/>
            <person name="Kwon S.J."/>
            <person name="Choi S.R."/>
            <person name="Lee T.H."/>
            <person name="Fan W."/>
            <person name="Zhao X."/>
            <person name="Tan X."/>
            <person name="Xu X."/>
            <person name="Wang Y."/>
            <person name="Qiu Y."/>
            <person name="Yin Y."/>
            <person name="Li Y."/>
            <person name="Du Y."/>
            <person name="Liao Y."/>
            <person name="Lim Y."/>
            <person name="Narusaka Y."/>
            <person name="Wang Y."/>
            <person name="Wang Z."/>
            <person name="Li Z."/>
            <person name="Wang Z."/>
            <person name="Xiong Z."/>
            <person name="Zhang Z."/>
        </authorList>
    </citation>
    <scope>NUCLEOTIDE SEQUENCE [LARGE SCALE GENOMIC DNA]</scope>
    <source>
        <strain evidence="2 3">cv. Chiifu-401-42</strain>
    </source>
</reference>
<keyword evidence="3" id="KW-1185">Reference proteome</keyword>
<feature type="region of interest" description="Disordered" evidence="1">
    <location>
        <begin position="1"/>
        <end position="49"/>
    </location>
</feature>
<dbReference type="Gramene" id="Bra037138.1">
    <property type="protein sequence ID" value="Bra037138.1-P"/>
    <property type="gene ID" value="Bra037138"/>
</dbReference>
<protein>
    <submittedName>
        <fullName evidence="2">Uncharacterized protein</fullName>
    </submittedName>
</protein>